<evidence type="ECO:0000313" key="3">
    <source>
        <dbReference type="EMBL" id="MDV6280105.1"/>
    </source>
</evidence>
<comment type="similarity">
    <text evidence="1">Belongs to the protein-tyrosine phosphatase family.</text>
</comment>
<sequence>MRTAAIAGALLLTGYGAEVAHAQPEQPPALSIPAFGTGSLGSWPIAAAPRLGSVDNFRDVAGPGAGYLAEGGKRVVPGLIYRSNALTPNDFDYAALHMVGLTAVYDLRTDGEIAKHPDRIPVGAHYTHVPILTDAQGAEFMAAVAGLQIPEQTREAMREMERMLVTDEGARAGFRQLLTNLADTDGPQVVHCTSGKDRTGWATALLLSIAGVARETIVDDYLLTNEYSAASIKAALDDAAAVHGEQVAQILAPLYGVEASYLDAGFTQVEQSYGSFDNYLIEGLGLDQNIIAKLRAKLVQ</sequence>
<keyword evidence="3" id="KW-0378">Hydrolase</keyword>
<keyword evidence="4" id="KW-1185">Reference proteome</keyword>
<comment type="caution">
    <text evidence="3">The sequence shown here is derived from an EMBL/GenBank/DDBJ whole genome shotgun (WGS) entry which is preliminary data.</text>
</comment>
<dbReference type="PANTHER" id="PTHR31126">
    <property type="entry name" value="TYROSINE-PROTEIN PHOSPHATASE"/>
    <property type="match status" value="1"/>
</dbReference>
<proteinExistence type="inferred from homology"/>
<keyword evidence="2" id="KW-0732">Signal</keyword>
<protein>
    <submittedName>
        <fullName evidence="3">Tyrosine-protein phosphatase</fullName>
        <ecNumber evidence="3">3.1.3.48</ecNumber>
    </submittedName>
</protein>
<evidence type="ECO:0000313" key="4">
    <source>
        <dbReference type="Proteomes" id="UP001185737"/>
    </source>
</evidence>
<dbReference type="PROSITE" id="PS00383">
    <property type="entry name" value="TYR_PHOSPHATASE_1"/>
    <property type="match status" value="1"/>
</dbReference>
<feature type="chain" id="PRO_5046511408" evidence="2">
    <location>
        <begin position="23"/>
        <end position="300"/>
    </location>
</feature>
<evidence type="ECO:0000256" key="1">
    <source>
        <dbReference type="ARBA" id="ARBA00009580"/>
    </source>
</evidence>
<dbReference type="GO" id="GO:0004725">
    <property type="term" value="F:protein tyrosine phosphatase activity"/>
    <property type="evidence" value="ECO:0007669"/>
    <property type="project" value="UniProtKB-EC"/>
</dbReference>
<dbReference type="EMBL" id="JAWLKA010000003">
    <property type="protein sequence ID" value="MDV6280105.1"/>
    <property type="molecule type" value="Genomic_DNA"/>
</dbReference>
<dbReference type="EC" id="3.1.3.48" evidence="3"/>
<dbReference type="Gene3D" id="3.90.190.10">
    <property type="entry name" value="Protein tyrosine phosphatase superfamily"/>
    <property type="match status" value="1"/>
</dbReference>
<dbReference type="SUPFAM" id="SSF52799">
    <property type="entry name" value="(Phosphotyrosine protein) phosphatases II"/>
    <property type="match status" value="1"/>
</dbReference>
<name>A0ABU4C9Z7_RHOJO</name>
<gene>
    <name evidence="3" type="ORF">R3Q59_06280</name>
</gene>
<feature type="signal peptide" evidence="2">
    <location>
        <begin position="1"/>
        <end position="22"/>
    </location>
</feature>
<dbReference type="InterPro" id="IPR029021">
    <property type="entry name" value="Prot-tyrosine_phosphatase-like"/>
</dbReference>
<dbReference type="InterPro" id="IPR026893">
    <property type="entry name" value="Tyr/Ser_Pase_IphP-type"/>
</dbReference>
<accession>A0ABU4C9Z7</accession>
<dbReference type="PANTHER" id="PTHR31126:SF1">
    <property type="entry name" value="TYROSINE SPECIFIC PROTEIN PHOSPHATASES DOMAIN-CONTAINING PROTEIN"/>
    <property type="match status" value="1"/>
</dbReference>
<reference evidence="3 4" key="1">
    <citation type="submission" date="2023-10" db="EMBL/GenBank/DDBJ databases">
        <title>Development of a sustainable strategy for remediation of hydrocarbon-contaminated territories based on the waste exchange concept.</title>
        <authorList>
            <person name="Krivoruchko A."/>
        </authorList>
    </citation>
    <scope>NUCLEOTIDE SEQUENCE [LARGE SCALE GENOMIC DNA]</scope>
    <source>
        <strain evidence="3 4">IEGM 60</strain>
    </source>
</reference>
<evidence type="ECO:0000256" key="2">
    <source>
        <dbReference type="SAM" id="SignalP"/>
    </source>
</evidence>
<dbReference type="InterPro" id="IPR016130">
    <property type="entry name" value="Tyr_Pase_AS"/>
</dbReference>
<dbReference type="Proteomes" id="UP001185737">
    <property type="component" value="Unassembled WGS sequence"/>
</dbReference>
<dbReference type="Pfam" id="PF13350">
    <property type="entry name" value="Y_phosphatase3"/>
    <property type="match status" value="1"/>
</dbReference>
<dbReference type="RefSeq" id="WP_317567750.1">
    <property type="nucleotide sequence ID" value="NZ_JAWLKA010000003.1"/>
</dbReference>
<organism evidence="3 4">
    <name type="scientific">Rhodococcus jostii</name>
    <dbReference type="NCBI Taxonomy" id="132919"/>
    <lineage>
        <taxon>Bacteria</taxon>
        <taxon>Bacillati</taxon>
        <taxon>Actinomycetota</taxon>
        <taxon>Actinomycetes</taxon>
        <taxon>Mycobacteriales</taxon>
        <taxon>Nocardiaceae</taxon>
        <taxon>Rhodococcus</taxon>
    </lineage>
</organism>